<evidence type="ECO:0000313" key="3">
    <source>
        <dbReference type="Proteomes" id="UP000605253"/>
    </source>
</evidence>
<evidence type="ECO:0000313" key="2">
    <source>
        <dbReference type="EMBL" id="GGF90017.1"/>
    </source>
</evidence>
<keyword evidence="1" id="KW-0732">Signal</keyword>
<sequence>MKYQLICVLLVTSLSIAPVQSKNNSNPRSNKTFSKQSLSVENKLNAFDHFGVGGDLSRFGYSVDVELNKIKGY</sequence>
<gene>
    <name evidence="2" type="ORF">GCM10011365_08930</name>
</gene>
<evidence type="ECO:0000256" key="1">
    <source>
        <dbReference type="SAM" id="SignalP"/>
    </source>
</evidence>
<comment type="caution">
    <text evidence="2">The sequence shown here is derived from an EMBL/GenBank/DDBJ whole genome shotgun (WGS) entry which is preliminary data.</text>
</comment>
<proteinExistence type="predicted"/>
<feature type="signal peptide" evidence="1">
    <location>
        <begin position="1"/>
        <end position="17"/>
    </location>
</feature>
<dbReference type="EMBL" id="BMEO01000003">
    <property type="protein sequence ID" value="GGF90017.1"/>
    <property type="molecule type" value="Genomic_DNA"/>
</dbReference>
<feature type="chain" id="PRO_5037180841" evidence="1">
    <location>
        <begin position="18"/>
        <end position="73"/>
    </location>
</feature>
<name>A0A917FKX0_9GAMM</name>
<protein>
    <submittedName>
        <fullName evidence="2">Uncharacterized protein</fullName>
    </submittedName>
</protein>
<dbReference type="AlphaFoldDB" id="A0A917FKX0"/>
<keyword evidence="3" id="KW-1185">Reference proteome</keyword>
<reference evidence="2" key="1">
    <citation type="journal article" date="2014" name="Int. J. Syst. Evol. Microbiol.">
        <title>Complete genome sequence of Corynebacterium casei LMG S-19264T (=DSM 44701T), isolated from a smear-ripened cheese.</title>
        <authorList>
            <consortium name="US DOE Joint Genome Institute (JGI-PGF)"/>
            <person name="Walter F."/>
            <person name="Albersmeier A."/>
            <person name="Kalinowski J."/>
            <person name="Ruckert C."/>
        </authorList>
    </citation>
    <scope>NUCLEOTIDE SEQUENCE</scope>
    <source>
        <strain evidence="2">CGMCC 1.12181</strain>
    </source>
</reference>
<organism evidence="2 3">
    <name type="scientific">Marinicella pacifica</name>
    <dbReference type="NCBI Taxonomy" id="1171543"/>
    <lineage>
        <taxon>Bacteria</taxon>
        <taxon>Pseudomonadati</taxon>
        <taxon>Pseudomonadota</taxon>
        <taxon>Gammaproteobacteria</taxon>
        <taxon>Lysobacterales</taxon>
        <taxon>Marinicellaceae</taxon>
        <taxon>Marinicella</taxon>
    </lineage>
</organism>
<dbReference type="RefSeq" id="WP_188364491.1">
    <property type="nucleotide sequence ID" value="NZ_BAABJF010000017.1"/>
</dbReference>
<dbReference type="Proteomes" id="UP000605253">
    <property type="component" value="Unassembled WGS sequence"/>
</dbReference>
<accession>A0A917FKX0</accession>
<reference evidence="2" key="2">
    <citation type="submission" date="2020-09" db="EMBL/GenBank/DDBJ databases">
        <authorList>
            <person name="Sun Q."/>
            <person name="Zhou Y."/>
        </authorList>
    </citation>
    <scope>NUCLEOTIDE SEQUENCE</scope>
    <source>
        <strain evidence="2">CGMCC 1.12181</strain>
    </source>
</reference>